<protein>
    <submittedName>
        <fullName evidence="1">Uncharacterized protein</fullName>
    </submittedName>
</protein>
<proteinExistence type="predicted"/>
<accession>A0A8X6WE90</accession>
<name>A0A8X6WE90_TRICX</name>
<sequence length="114" mass="13555">MLRAQQSNMQPDLRMHICEHIIRVLHQKDVNQKQHICVKHDFVQMEIFVANRIPNSKKTSEASWHHVKSQRGIAAFKLKVHKLWWSGPQWLSQDSLHFEKMSQHSRQLFIGNHS</sequence>
<evidence type="ECO:0000313" key="2">
    <source>
        <dbReference type="Proteomes" id="UP000887159"/>
    </source>
</evidence>
<comment type="caution">
    <text evidence="1">The sequence shown here is derived from an EMBL/GenBank/DDBJ whole genome shotgun (WGS) entry which is preliminary data.</text>
</comment>
<organism evidence="1 2">
    <name type="scientific">Trichonephila clavipes</name>
    <name type="common">Golden silk orbweaver</name>
    <name type="synonym">Nephila clavipes</name>
    <dbReference type="NCBI Taxonomy" id="2585209"/>
    <lineage>
        <taxon>Eukaryota</taxon>
        <taxon>Metazoa</taxon>
        <taxon>Ecdysozoa</taxon>
        <taxon>Arthropoda</taxon>
        <taxon>Chelicerata</taxon>
        <taxon>Arachnida</taxon>
        <taxon>Araneae</taxon>
        <taxon>Araneomorphae</taxon>
        <taxon>Entelegynae</taxon>
        <taxon>Araneoidea</taxon>
        <taxon>Nephilidae</taxon>
        <taxon>Trichonephila</taxon>
    </lineage>
</organism>
<dbReference type="AlphaFoldDB" id="A0A8X6WE90"/>
<gene>
    <name evidence="1" type="ORF">TNCV_1241481</name>
</gene>
<keyword evidence="2" id="KW-1185">Reference proteome</keyword>
<dbReference type="EMBL" id="BMAU01021409">
    <property type="protein sequence ID" value="GFY33298.1"/>
    <property type="molecule type" value="Genomic_DNA"/>
</dbReference>
<reference evidence="1" key="1">
    <citation type="submission" date="2020-08" db="EMBL/GenBank/DDBJ databases">
        <title>Multicomponent nature underlies the extraordinary mechanical properties of spider dragline silk.</title>
        <authorList>
            <person name="Kono N."/>
            <person name="Nakamura H."/>
            <person name="Mori M."/>
            <person name="Yoshida Y."/>
            <person name="Ohtoshi R."/>
            <person name="Malay A.D."/>
            <person name="Moran D.A.P."/>
            <person name="Tomita M."/>
            <person name="Numata K."/>
            <person name="Arakawa K."/>
        </authorList>
    </citation>
    <scope>NUCLEOTIDE SEQUENCE</scope>
</reference>
<dbReference type="Proteomes" id="UP000887159">
    <property type="component" value="Unassembled WGS sequence"/>
</dbReference>
<evidence type="ECO:0000313" key="1">
    <source>
        <dbReference type="EMBL" id="GFY33298.1"/>
    </source>
</evidence>